<proteinExistence type="predicted"/>
<keyword evidence="4" id="KW-1185">Reference proteome</keyword>
<dbReference type="GO" id="GO:0005509">
    <property type="term" value="F:calcium ion binding"/>
    <property type="evidence" value="ECO:0007669"/>
    <property type="project" value="InterPro"/>
</dbReference>
<feature type="compositionally biased region" description="Low complexity" evidence="1">
    <location>
        <begin position="1"/>
        <end position="19"/>
    </location>
</feature>
<feature type="compositionally biased region" description="Low complexity" evidence="1">
    <location>
        <begin position="123"/>
        <end position="137"/>
    </location>
</feature>
<feature type="region of interest" description="Disordered" evidence="1">
    <location>
        <begin position="100"/>
        <end position="143"/>
    </location>
</feature>
<feature type="domain" description="EF-hand" evidence="2">
    <location>
        <begin position="69"/>
        <end position="104"/>
    </location>
</feature>
<dbReference type="Pfam" id="PF13499">
    <property type="entry name" value="EF-hand_7"/>
    <property type="match status" value="1"/>
</dbReference>
<protein>
    <submittedName>
        <fullName evidence="3">EF-hand domain-containing protein</fullName>
    </submittedName>
</protein>
<dbReference type="InterPro" id="IPR011992">
    <property type="entry name" value="EF-hand-dom_pair"/>
</dbReference>
<feature type="region of interest" description="Disordered" evidence="1">
    <location>
        <begin position="1"/>
        <end position="40"/>
    </location>
</feature>
<dbReference type="Proteomes" id="UP000471640">
    <property type="component" value="Unassembled WGS sequence"/>
</dbReference>
<evidence type="ECO:0000259" key="2">
    <source>
        <dbReference type="PROSITE" id="PS50222"/>
    </source>
</evidence>
<reference evidence="3 4" key="2">
    <citation type="submission" date="2020-02" db="EMBL/GenBank/DDBJ databases">
        <title>Genome sequences of Thiorhodococcus mannitoliphagus and Thiorhodococcus minor, purple sulfur photosynthetic bacteria in the gammaproteobacterial family, Chromatiaceae.</title>
        <authorList>
            <person name="Aviles F.A."/>
            <person name="Meyer T.E."/>
            <person name="Kyndt J.A."/>
        </authorList>
    </citation>
    <scope>NUCLEOTIDE SEQUENCE [LARGE SCALE GENOMIC DNA]</scope>
    <source>
        <strain evidence="3 4">DSM 18266</strain>
    </source>
</reference>
<dbReference type="AlphaFoldDB" id="A0A6P1E2A2"/>
<gene>
    <name evidence="3" type="ORF">G3480_23390</name>
</gene>
<name>A0A6P1E2A2_9GAMM</name>
<evidence type="ECO:0000256" key="1">
    <source>
        <dbReference type="SAM" id="MobiDB-lite"/>
    </source>
</evidence>
<dbReference type="SUPFAM" id="SSF47473">
    <property type="entry name" value="EF-hand"/>
    <property type="match status" value="1"/>
</dbReference>
<feature type="domain" description="EF-hand" evidence="2">
    <location>
        <begin position="31"/>
        <end position="66"/>
    </location>
</feature>
<dbReference type="InterPro" id="IPR018247">
    <property type="entry name" value="EF_Hand_1_Ca_BS"/>
</dbReference>
<accession>A0A6P1E2A2</accession>
<reference evidence="4" key="1">
    <citation type="journal article" date="2020" name="Microbiol. Resour. Announc.">
        <title>Draft Genome Sequences of Thiorhodococcus mannitoliphagus and Thiorhodococcus minor, Purple Sulfur Photosynthetic Bacteria in the Gammaproteobacterial Family Chromatiaceae.</title>
        <authorList>
            <person name="Aviles F.A."/>
            <person name="Meyer T.E."/>
            <person name="Kyndt J.A."/>
        </authorList>
    </citation>
    <scope>NUCLEOTIDE SEQUENCE [LARGE SCALE GENOMIC DNA]</scope>
    <source>
        <strain evidence="4">DSM 18266</strain>
    </source>
</reference>
<comment type="caution">
    <text evidence="3">The sequence shown here is derived from an EMBL/GenBank/DDBJ whole genome shotgun (WGS) entry which is preliminary data.</text>
</comment>
<sequence>MSSHISGLGGLSSMMVGAGATSNRPPPPPPGPSQLSEQMVSALDTDSKGYLDVEDIQSAVDQLTTEADASVASAEEVFAALDGDGDGQVTEAELAETFRTTAESLGLVQGADGQGRRPPPRPSSASSTSTASAESATNGNALMSTITQLMHTYGAAASSGEPSARFSRSA</sequence>
<dbReference type="PROSITE" id="PS00018">
    <property type="entry name" value="EF_HAND_1"/>
    <property type="match status" value="1"/>
</dbReference>
<organism evidence="3 4">
    <name type="scientific">Thiorhodococcus mannitoliphagus</name>
    <dbReference type="NCBI Taxonomy" id="329406"/>
    <lineage>
        <taxon>Bacteria</taxon>
        <taxon>Pseudomonadati</taxon>
        <taxon>Pseudomonadota</taxon>
        <taxon>Gammaproteobacteria</taxon>
        <taxon>Chromatiales</taxon>
        <taxon>Chromatiaceae</taxon>
        <taxon>Thiorhodococcus</taxon>
    </lineage>
</organism>
<dbReference type="InterPro" id="IPR002048">
    <property type="entry name" value="EF_hand_dom"/>
</dbReference>
<dbReference type="RefSeq" id="WP_164656603.1">
    <property type="nucleotide sequence ID" value="NZ_JAAIJR010000168.1"/>
</dbReference>
<evidence type="ECO:0000313" key="3">
    <source>
        <dbReference type="EMBL" id="NEX23206.1"/>
    </source>
</evidence>
<dbReference type="PROSITE" id="PS50222">
    <property type="entry name" value="EF_HAND_2"/>
    <property type="match status" value="2"/>
</dbReference>
<evidence type="ECO:0000313" key="4">
    <source>
        <dbReference type="Proteomes" id="UP000471640"/>
    </source>
</evidence>
<dbReference type="EMBL" id="JAAIJR010000168">
    <property type="protein sequence ID" value="NEX23206.1"/>
    <property type="molecule type" value="Genomic_DNA"/>
</dbReference>
<dbReference type="Gene3D" id="1.10.238.10">
    <property type="entry name" value="EF-hand"/>
    <property type="match status" value="1"/>
</dbReference>